<reference evidence="3 4" key="1">
    <citation type="submission" date="2019-01" db="EMBL/GenBank/DDBJ databases">
        <title>Nuclear Genome Assembly of the Microalgal Biofuel strain Nannochloropsis salina CCMP1776.</title>
        <authorList>
            <person name="Hovde B."/>
        </authorList>
    </citation>
    <scope>NUCLEOTIDE SEQUENCE [LARGE SCALE GENOMIC DNA]</scope>
    <source>
        <strain evidence="3 4">CCMP1776</strain>
    </source>
</reference>
<organism evidence="3 4">
    <name type="scientific">Nannochloropsis salina CCMP1776</name>
    <dbReference type="NCBI Taxonomy" id="1027361"/>
    <lineage>
        <taxon>Eukaryota</taxon>
        <taxon>Sar</taxon>
        <taxon>Stramenopiles</taxon>
        <taxon>Ochrophyta</taxon>
        <taxon>Eustigmatophyceae</taxon>
        <taxon>Eustigmatales</taxon>
        <taxon>Monodopsidaceae</taxon>
        <taxon>Microchloropsis</taxon>
        <taxon>Microchloropsis salina</taxon>
    </lineage>
</organism>
<dbReference type="AlphaFoldDB" id="A0A4D9CUB4"/>
<dbReference type="Proteomes" id="UP000355283">
    <property type="component" value="Unassembled WGS sequence"/>
</dbReference>
<feature type="region of interest" description="Disordered" evidence="1">
    <location>
        <begin position="126"/>
        <end position="146"/>
    </location>
</feature>
<protein>
    <submittedName>
        <fullName evidence="3">Uncharacterized protein</fullName>
    </submittedName>
</protein>
<accession>A0A4D9CUB4</accession>
<gene>
    <name evidence="3" type="ORF">NSK_006513</name>
</gene>
<feature type="transmembrane region" description="Helical" evidence="2">
    <location>
        <begin position="253"/>
        <end position="284"/>
    </location>
</feature>
<name>A0A4D9CUB4_9STRA</name>
<dbReference type="EMBL" id="SDOX01000119">
    <property type="protein sequence ID" value="TFJ82184.1"/>
    <property type="molecule type" value="Genomic_DNA"/>
</dbReference>
<sequence length="449" mass="48071">MPVSCVGVPCLPIQINLYVKVATVDFLLSRISAHQLDRGSRRPSIMRTARSCLTLAMSLVSLVLTTTPAMAFFNAGVCRQFGALQPFRPPHPTLSVSARRAAVVMMSDLDRAAKLRQEAEKLEQELKAVQASRPKPVVTEEKPAGPTPRYLSFEQLKAEVEQAMASSAVVDTALKQLKESGALTKFESGSAKGFRRYSAEQFEQATGFPPQDVESGGTQDDLKWALGAVMAASSLAVVGGGFLGGFAGTLLVYLFLLIPITFIGIGSVAPGVISVFVVLVSNLLDGKAAERKTTHQAARFLTGYLLGLPIESVKTDAEGGTTFIKYYDTMDGNFKDLGAQAAAGPGPEPRKKFGQEDILGHAALAIAGSVAERMEYGKVIDRQADFLYLVALMDLVRPSLRAGQKNDLVLYSALTAHKLLTANKGKLERLAEKMAAKASLAEMVAVMES</sequence>
<evidence type="ECO:0000313" key="4">
    <source>
        <dbReference type="Proteomes" id="UP000355283"/>
    </source>
</evidence>
<dbReference type="PANTHER" id="PTHR33471">
    <property type="entry name" value="ATP-DEPENDENT ZINC METALLOPROTEASE-RELATED"/>
    <property type="match status" value="1"/>
</dbReference>
<proteinExistence type="predicted"/>
<comment type="caution">
    <text evidence="3">The sequence shown here is derived from an EMBL/GenBank/DDBJ whole genome shotgun (WGS) entry which is preliminary data.</text>
</comment>
<dbReference type="PANTHER" id="PTHR33471:SF7">
    <property type="entry name" value="ATP-DEPENDENT ZINC METALLOPROTEASE-RELATED"/>
    <property type="match status" value="1"/>
</dbReference>
<keyword evidence="2" id="KW-0472">Membrane</keyword>
<evidence type="ECO:0000256" key="2">
    <source>
        <dbReference type="SAM" id="Phobius"/>
    </source>
</evidence>
<keyword evidence="4" id="KW-1185">Reference proteome</keyword>
<dbReference type="OrthoDB" id="66620at2759"/>
<evidence type="ECO:0000256" key="1">
    <source>
        <dbReference type="SAM" id="MobiDB-lite"/>
    </source>
</evidence>
<evidence type="ECO:0000313" key="3">
    <source>
        <dbReference type="EMBL" id="TFJ82184.1"/>
    </source>
</evidence>
<keyword evidence="2" id="KW-0812">Transmembrane</keyword>
<keyword evidence="2" id="KW-1133">Transmembrane helix</keyword>
<feature type="transmembrane region" description="Helical" evidence="2">
    <location>
        <begin position="224"/>
        <end position="247"/>
    </location>
</feature>